<organism evidence="2">
    <name type="scientific">Oppiella nova</name>
    <dbReference type="NCBI Taxonomy" id="334625"/>
    <lineage>
        <taxon>Eukaryota</taxon>
        <taxon>Metazoa</taxon>
        <taxon>Ecdysozoa</taxon>
        <taxon>Arthropoda</taxon>
        <taxon>Chelicerata</taxon>
        <taxon>Arachnida</taxon>
        <taxon>Acari</taxon>
        <taxon>Acariformes</taxon>
        <taxon>Sarcoptiformes</taxon>
        <taxon>Oribatida</taxon>
        <taxon>Brachypylina</taxon>
        <taxon>Oppioidea</taxon>
        <taxon>Oppiidae</taxon>
        <taxon>Oppiella</taxon>
    </lineage>
</organism>
<dbReference type="EMBL" id="OC920347">
    <property type="protein sequence ID" value="CAD7652424.1"/>
    <property type="molecule type" value="Genomic_DNA"/>
</dbReference>
<gene>
    <name evidence="2" type="ORF">ONB1V03_LOCUS9085</name>
</gene>
<evidence type="ECO:0000313" key="3">
    <source>
        <dbReference type="Proteomes" id="UP000728032"/>
    </source>
</evidence>
<accession>A0A7R9M2L4</accession>
<dbReference type="EMBL" id="CAJPVJ010005522">
    <property type="protein sequence ID" value="CAG2169611.1"/>
    <property type="molecule type" value="Genomic_DNA"/>
</dbReference>
<reference evidence="2" key="1">
    <citation type="submission" date="2020-11" db="EMBL/GenBank/DDBJ databases">
        <authorList>
            <person name="Tran Van P."/>
        </authorList>
    </citation>
    <scope>NUCLEOTIDE SEQUENCE</scope>
</reference>
<keyword evidence="3" id="KW-1185">Reference proteome</keyword>
<dbReference type="Proteomes" id="UP000728032">
    <property type="component" value="Unassembled WGS sequence"/>
</dbReference>
<proteinExistence type="predicted"/>
<evidence type="ECO:0000313" key="2">
    <source>
        <dbReference type="EMBL" id="CAD7652424.1"/>
    </source>
</evidence>
<dbReference type="AlphaFoldDB" id="A0A7R9M2L4"/>
<name>A0A7R9M2L4_9ACAR</name>
<evidence type="ECO:0000256" key="1">
    <source>
        <dbReference type="SAM" id="MobiDB-lite"/>
    </source>
</evidence>
<protein>
    <submittedName>
        <fullName evidence="2">Uncharacterized protein</fullName>
    </submittedName>
</protein>
<sequence length="129" mass="14784">MVSHLSQIVVKVRPQYFTLMVDDIQLKTNARDRESTDRCPTSGRPQTATDDVHEDMLVDLMGESRSWTVDQLATEMGISYGSSWLRCYDPLTDQQAQEWRQPGEDPAISMFFIASKDPSKENALQHEIY</sequence>
<feature type="region of interest" description="Disordered" evidence="1">
    <location>
        <begin position="30"/>
        <end position="52"/>
    </location>
</feature>